<keyword evidence="2" id="KW-1185">Reference proteome</keyword>
<protein>
    <recommendedName>
        <fullName evidence="3">Endonuclease/exonuclease/phosphatase domain-containing protein</fullName>
    </recommendedName>
</protein>
<dbReference type="EMBL" id="CALNXI010003641">
    <property type="protein sequence ID" value="CAH3193916.1"/>
    <property type="molecule type" value="Genomic_DNA"/>
</dbReference>
<evidence type="ECO:0000313" key="1">
    <source>
        <dbReference type="EMBL" id="CAH3193916.1"/>
    </source>
</evidence>
<comment type="caution">
    <text evidence="1">The sequence shown here is derived from an EMBL/GenBank/DDBJ whole genome shotgun (WGS) entry which is preliminary data.</text>
</comment>
<sequence>MLLASVLKKSKISGGNRGKETCSFRTVEATVEVYFYRWTGGNNRKKDSAKLVEDMHLDFDLVDIWRIRNPTTSRFTWRQKIPVVQRRLDFWLISDSLQDEIISAKIKTSIKTDHSAITLSICGFDETKRGPNFWKFNSNLVNDSDYCELLTTEYVNWLEEFKEVQDKRRVLWDLIEYKIRQRTITYSKGKARERRAKLQKVEDKLKECKEKCDIDPNSGNLEELECLQTEYDQ</sequence>
<dbReference type="SUPFAM" id="SSF56219">
    <property type="entry name" value="DNase I-like"/>
    <property type="match status" value="1"/>
</dbReference>
<dbReference type="Proteomes" id="UP001159427">
    <property type="component" value="Unassembled WGS sequence"/>
</dbReference>
<name>A0ABN8SUB6_9CNID</name>
<dbReference type="InterPro" id="IPR036691">
    <property type="entry name" value="Endo/exonu/phosph_ase_sf"/>
</dbReference>
<evidence type="ECO:0000313" key="2">
    <source>
        <dbReference type="Proteomes" id="UP001159427"/>
    </source>
</evidence>
<gene>
    <name evidence="1" type="ORF">PEVE_00026783</name>
</gene>
<organism evidence="1 2">
    <name type="scientific">Porites evermanni</name>
    <dbReference type="NCBI Taxonomy" id="104178"/>
    <lineage>
        <taxon>Eukaryota</taxon>
        <taxon>Metazoa</taxon>
        <taxon>Cnidaria</taxon>
        <taxon>Anthozoa</taxon>
        <taxon>Hexacorallia</taxon>
        <taxon>Scleractinia</taxon>
        <taxon>Fungiina</taxon>
        <taxon>Poritidae</taxon>
        <taxon>Porites</taxon>
    </lineage>
</organism>
<accession>A0ABN8SUB6</accession>
<proteinExistence type="predicted"/>
<dbReference type="Gene3D" id="3.60.10.10">
    <property type="entry name" value="Endonuclease/exonuclease/phosphatase"/>
    <property type="match status" value="1"/>
</dbReference>
<evidence type="ECO:0008006" key="3">
    <source>
        <dbReference type="Google" id="ProtNLM"/>
    </source>
</evidence>
<reference evidence="1 2" key="1">
    <citation type="submission" date="2022-05" db="EMBL/GenBank/DDBJ databases">
        <authorList>
            <consortium name="Genoscope - CEA"/>
            <person name="William W."/>
        </authorList>
    </citation>
    <scope>NUCLEOTIDE SEQUENCE [LARGE SCALE GENOMIC DNA]</scope>
</reference>